<comment type="caution">
    <text evidence="9">The sequence shown here is derived from an EMBL/GenBank/DDBJ whole genome shotgun (WGS) entry which is preliminary data.</text>
</comment>
<accession>A0A9X2DU10</accession>
<dbReference type="NCBIfam" id="TIGR00786">
    <property type="entry name" value="dctM"/>
    <property type="match status" value="1"/>
</dbReference>
<evidence type="ECO:0000256" key="2">
    <source>
        <dbReference type="ARBA" id="ARBA00022475"/>
    </source>
</evidence>
<feature type="transmembrane region" description="Helical" evidence="7">
    <location>
        <begin position="135"/>
        <end position="158"/>
    </location>
</feature>
<dbReference type="GO" id="GO:0022857">
    <property type="term" value="F:transmembrane transporter activity"/>
    <property type="evidence" value="ECO:0007669"/>
    <property type="project" value="TreeGrafter"/>
</dbReference>
<feature type="transmembrane region" description="Helical" evidence="7">
    <location>
        <begin position="395"/>
        <end position="419"/>
    </location>
</feature>
<dbReference type="PANTHER" id="PTHR33362">
    <property type="entry name" value="SIALIC ACID TRAP TRANSPORTER PERMEASE PROTEIN SIAT-RELATED"/>
    <property type="match status" value="1"/>
</dbReference>
<dbReference type="Proteomes" id="UP001139179">
    <property type="component" value="Unassembled WGS sequence"/>
</dbReference>
<dbReference type="InterPro" id="IPR010656">
    <property type="entry name" value="DctM"/>
</dbReference>
<feature type="transmembrane region" description="Helical" evidence="7">
    <location>
        <begin position="354"/>
        <end position="375"/>
    </location>
</feature>
<evidence type="ECO:0000259" key="8">
    <source>
        <dbReference type="Pfam" id="PF06808"/>
    </source>
</evidence>
<sequence length="424" mass="45368">MTLILVIVLFAGLSFVGMPLAFSLGIATTISVFFTMDVPLHIIVERMLLGVDSFLFLAVPLFIMAAGIMNRAGITTRIFSFARALVGQVPGALGHSNVLASIIFAGISGSAVADSASLGKVEIKAMEEQGYPKPFSAAVTCASSTIGPIFPPSIPMVIFGGIAGVSVGELFLGGVIPGLLIAVCLMVLIYVISVRENYPRDEKFSFGRAGRTFMSAFFPLMTPVLIVGGIVTGVFTPTEAAAFTVVYAFILGFFIYRELKLSMLPEIFMETIITSAVVMLIISVASAFSWVLTMEQLGNLLAQWASAVDNPLLFLVIINIFLLLLGMVMETTAVLIIMTPFFVPLAQTLGIDMVHFGVMMVLNLMIGLSTPPFGLGLFTTSKIADLSLEAVMKSILPFIPILLVALILVILFPTLTTWLPSLLM</sequence>
<dbReference type="Pfam" id="PF06808">
    <property type="entry name" value="DctM"/>
    <property type="match status" value="1"/>
</dbReference>
<keyword evidence="4 7" id="KW-0812">Transmembrane</keyword>
<reference evidence="9" key="1">
    <citation type="submission" date="2022-05" db="EMBL/GenBank/DDBJ databases">
        <title>Comparative Genomics of Spacecraft Associated Microbes.</title>
        <authorList>
            <person name="Tran M.T."/>
            <person name="Wright A."/>
            <person name="Seuylemezian A."/>
            <person name="Eisen J."/>
            <person name="Coil D."/>
        </authorList>
    </citation>
    <scope>NUCLEOTIDE SEQUENCE</scope>
    <source>
        <strain evidence="9">214.1.1</strain>
    </source>
</reference>
<proteinExistence type="predicted"/>
<comment type="subcellular location">
    <subcellularLocation>
        <location evidence="1">Cell inner membrane</location>
        <topology evidence="1">Multi-pass membrane protein</topology>
    </subcellularLocation>
</comment>
<keyword evidence="6 7" id="KW-0472">Membrane</keyword>
<name>A0A9X2DU10_9BACI</name>
<feature type="transmembrane region" description="Helical" evidence="7">
    <location>
        <begin position="271"/>
        <end position="292"/>
    </location>
</feature>
<keyword evidence="2" id="KW-1003">Cell membrane</keyword>
<dbReference type="EMBL" id="JAMBOL010000014">
    <property type="protein sequence ID" value="MCM3715363.1"/>
    <property type="molecule type" value="Genomic_DNA"/>
</dbReference>
<protein>
    <submittedName>
        <fullName evidence="9">TRAP transporter large permease</fullName>
    </submittedName>
</protein>
<gene>
    <name evidence="9" type="ORF">M3202_14925</name>
</gene>
<evidence type="ECO:0000256" key="3">
    <source>
        <dbReference type="ARBA" id="ARBA00022519"/>
    </source>
</evidence>
<keyword evidence="10" id="KW-1185">Reference proteome</keyword>
<dbReference type="PIRSF" id="PIRSF006066">
    <property type="entry name" value="HI0050"/>
    <property type="match status" value="1"/>
</dbReference>
<evidence type="ECO:0000313" key="10">
    <source>
        <dbReference type="Proteomes" id="UP001139179"/>
    </source>
</evidence>
<keyword evidence="5 7" id="KW-1133">Transmembrane helix</keyword>
<dbReference type="InterPro" id="IPR004681">
    <property type="entry name" value="TRAP_DctM"/>
</dbReference>
<feature type="domain" description="TRAP C4-dicarboxylate transport system permease DctM subunit" evidence="8">
    <location>
        <begin position="7"/>
        <end position="414"/>
    </location>
</feature>
<dbReference type="PANTHER" id="PTHR33362:SF3">
    <property type="entry name" value="SIALIC ACID TRAP TRANSPORTER PERMEASE PROTEIN SIAT"/>
    <property type="match status" value="1"/>
</dbReference>
<feature type="transmembrane region" description="Helical" evidence="7">
    <location>
        <begin position="312"/>
        <end position="342"/>
    </location>
</feature>
<organism evidence="9 10">
    <name type="scientific">Halalkalibacter oceani</name>
    <dbReference type="NCBI Taxonomy" id="1653776"/>
    <lineage>
        <taxon>Bacteria</taxon>
        <taxon>Bacillati</taxon>
        <taxon>Bacillota</taxon>
        <taxon>Bacilli</taxon>
        <taxon>Bacillales</taxon>
        <taxon>Bacillaceae</taxon>
        <taxon>Halalkalibacter</taxon>
    </lineage>
</organism>
<feature type="transmembrane region" description="Helical" evidence="7">
    <location>
        <begin position="170"/>
        <end position="192"/>
    </location>
</feature>
<dbReference type="AlphaFoldDB" id="A0A9X2DU10"/>
<evidence type="ECO:0000256" key="4">
    <source>
        <dbReference type="ARBA" id="ARBA00022692"/>
    </source>
</evidence>
<feature type="transmembrane region" description="Helical" evidence="7">
    <location>
        <begin position="47"/>
        <end position="69"/>
    </location>
</feature>
<evidence type="ECO:0000256" key="7">
    <source>
        <dbReference type="SAM" id="Phobius"/>
    </source>
</evidence>
<evidence type="ECO:0000256" key="5">
    <source>
        <dbReference type="ARBA" id="ARBA00022989"/>
    </source>
</evidence>
<dbReference type="RefSeq" id="WP_251224116.1">
    <property type="nucleotide sequence ID" value="NZ_JAMBOL010000014.1"/>
</dbReference>
<feature type="transmembrane region" description="Helical" evidence="7">
    <location>
        <begin position="241"/>
        <end position="259"/>
    </location>
</feature>
<feature type="transmembrane region" description="Helical" evidence="7">
    <location>
        <begin position="213"/>
        <end position="235"/>
    </location>
</feature>
<keyword evidence="3" id="KW-0997">Cell inner membrane</keyword>
<evidence type="ECO:0000256" key="1">
    <source>
        <dbReference type="ARBA" id="ARBA00004429"/>
    </source>
</evidence>
<evidence type="ECO:0000313" key="9">
    <source>
        <dbReference type="EMBL" id="MCM3715363.1"/>
    </source>
</evidence>
<evidence type="ECO:0000256" key="6">
    <source>
        <dbReference type="ARBA" id="ARBA00023136"/>
    </source>
</evidence>
<dbReference type="GO" id="GO:0005886">
    <property type="term" value="C:plasma membrane"/>
    <property type="evidence" value="ECO:0007669"/>
    <property type="project" value="UniProtKB-SubCell"/>
</dbReference>